<organism evidence="4 5">
    <name type="scientific">Candidatus Syntrophonatronum acetioxidans</name>
    <dbReference type="NCBI Taxonomy" id="1795816"/>
    <lineage>
        <taxon>Bacteria</taxon>
        <taxon>Bacillati</taxon>
        <taxon>Bacillota</taxon>
        <taxon>Clostridia</taxon>
        <taxon>Eubacteriales</taxon>
        <taxon>Syntrophomonadaceae</taxon>
        <taxon>Candidatus Syntrophonatronum</taxon>
    </lineage>
</organism>
<dbReference type="GO" id="GO:0016810">
    <property type="term" value="F:hydrolase activity, acting on carbon-nitrogen (but not peptide) bonds"/>
    <property type="evidence" value="ECO:0007669"/>
    <property type="project" value="InterPro"/>
</dbReference>
<dbReference type="InterPro" id="IPR050248">
    <property type="entry name" value="Polysacc_deacetylase_ArnD"/>
</dbReference>
<dbReference type="Gene3D" id="3.10.350.10">
    <property type="entry name" value="LysM domain"/>
    <property type="match status" value="2"/>
</dbReference>
<dbReference type="PROSITE" id="PS51782">
    <property type="entry name" value="LYSM"/>
    <property type="match status" value="2"/>
</dbReference>
<feature type="domain" description="NodB homology" evidence="2">
    <location>
        <begin position="163"/>
        <end position="346"/>
    </location>
</feature>
<dbReference type="Proteomes" id="UP000285138">
    <property type="component" value="Unassembled WGS sequence"/>
</dbReference>
<accession>A0A424YA34</accession>
<gene>
    <name evidence="4" type="ORF">D5R97_09435</name>
</gene>
<keyword evidence="1" id="KW-0732">Signal</keyword>
<dbReference type="Gene3D" id="3.20.20.370">
    <property type="entry name" value="Glycoside hydrolase/deacetylase"/>
    <property type="match status" value="1"/>
</dbReference>
<dbReference type="EMBL" id="QZAA01000258">
    <property type="protein sequence ID" value="RQD73381.1"/>
    <property type="molecule type" value="Genomic_DNA"/>
</dbReference>
<evidence type="ECO:0000259" key="3">
    <source>
        <dbReference type="PROSITE" id="PS51782"/>
    </source>
</evidence>
<dbReference type="GO" id="GO:0005975">
    <property type="term" value="P:carbohydrate metabolic process"/>
    <property type="evidence" value="ECO:0007669"/>
    <property type="project" value="InterPro"/>
</dbReference>
<feature type="domain" description="LysM" evidence="3">
    <location>
        <begin position="28"/>
        <end position="72"/>
    </location>
</feature>
<dbReference type="CDD" id="cd10917">
    <property type="entry name" value="CE4_NodB_like_6s_7s"/>
    <property type="match status" value="1"/>
</dbReference>
<dbReference type="Pfam" id="PF01522">
    <property type="entry name" value="Polysacc_deac_1"/>
    <property type="match status" value="1"/>
</dbReference>
<feature type="domain" description="LysM" evidence="3">
    <location>
        <begin position="77"/>
        <end position="121"/>
    </location>
</feature>
<dbReference type="PROSITE" id="PS51677">
    <property type="entry name" value="NODB"/>
    <property type="match status" value="1"/>
</dbReference>
<reference evidence="4 5" key="1">
    <citation type="submission" date="2018-08" db="EMBL/GenBank/DDBJ databases">
        <title>The metabolism and importance of syntrophic acetate oxidation coupled to methane or sulfide production in haloalkaline environments.</title>
        <authorList>
            <person name="Timmers P.H.A."/>
            <person name="Vavourakis C.D."/>
            <person name="Sorokin D.Y."/>
            <person name="Sinninghe Damste J.S."/>
            <person name="Muyzer G."/>
            <person name="Stams A.J.M."/>
            <person name="Plugge C.M."/>
        </authorList>
    </citation>
    <scope>NUCLEOTIDE SEQUENCE [LARGE SCALE GENOMIC DNA]</scope>
    <source>
        <strain evidence="4">MSAO_Bac1</strain>
    </source>
</reference>
<dbReference type="SUPFAM" id="SSF88713">
    <property type="entry name" value="Glycoside hydrolase/deacetylase"/>
    <property type="match status" value="1"/>
</dbReference>
<dbReference type="AlphaFoldDB" id="A0A424YA34"/>
<proteinExistence type="predicted"/>
<dbReference type="InterPro" id="IPR018392">
    <property type="entry name" value="LysM"/>
</dbReference>
<dbReference type="PANTHER" id="PTHR10587">
    <property type="entry name" value="GLYCOSYL TRANSFERASE-RELATED"/>
    <property type="match status" value="1"/>
</dbReference>
<dbReference type="SMART" id="SM00257">
    <property type="entry name" value="LysM"/>
    <property type="match status" value="2"/>
</dbReference>
<evidence type="ECO:0000259" key="2">
    <source>
        <dbReference type="PROSITE" id="PS51677"/>
    </source>
</evidence>
<dbReference type="CDD" id="cd00118">
    <property type="entry name" value="LysM"/>
    <property type="match status" value="2"/>
</dbReference>
<feature type="signal peptide" evidence="1">
    <location>
        <begin position="1"/>
        <end position="26"/>
    </location>
</feature>
<evidence type="ECO:0000313" key="4">
    <source>
        <dbReference type="EMBL" id="RQD73381.1"/>
    </source>
</evidence>
<dbReference type="Pfam" id="PF01476">
    <property type="entry name" value="LysM"/>
    <property type="match status" value="2"/>
</dbReference>
<comment type="caution">
    <text evidence="4">The sequence shown here is derived from an EMBL/GenBank/DDBJ whole genome shotgun (WGS) entry which is preliminary data.</text>
</comment>
<dbReference type="InterPro" id="IPR002509">
    <property type="entry name" value="NODB_dom"/>
</dbReference>
<dbReference type="InterPro" id="IPR036779">
    <property type="entry name" value="LysM_dom_sf"/>
</dbReference>
<evidence type="ECO:0000313" key="5">
    <source>
        <dbReference type="Proteomes" id="UP000285138"/>
    </source>
</evidence>
<protein>
    <submittedName>
        <fullName evidence="4">LysM peptidoglycan-binding domain-containing protein</fullName>
    </submittedName>
</protein>
<dbReference type="SUPFAM" id="SSF54106">
    <property type="entry name" value="LysM domain"/>
    <property type="match status" value="2"/>
</dbReference>
<feature type="chain" id="PRO_5019332186" evidence="1">
    <location>
        <begin position="27"/>
        <end position="358"/>
    </location>
</feature>
<sequence>MMKKSFWAGALIIMLLLFLAPSLAQAALVHRVAPGESLYSIAKDRGIGMEKILEKNDLINPHQLYPGQVLIIPREEKTYIVQPGDTLFKISTHLQIPLRELARANNINNWNLIYVGQPLVLPPLGSTPGLQPPPPETSYEYTLSQLVRMFPETFFLRGSFHTRTLALTFDDGPDGRYTPQVLDVLKEYQVPATFYLMGSRAERHPEVVKRIVEEGHVIGNHSWSHPDLRRLSKERLIEEILKTESILEKITGLKTALMRPPYGGVNKEILKTMKSLEYRVINWSVDSVDWRDREVDQILLNTLPDTNNGGILLFHSAGGEGQSMAATVEVLPELINTLRFMGYNFVTVDELLGIPPYK</sequence>
<name>A0A424YA34_9FIRM</name>
<dbReference type="InterPro" id="IPR011330">
    <property type="entry name" value="Glyco_hydro/deAcase_b/a-brl"/>
</dbReference>
<evidence type="ECO:0000256" key="1">
    <source>
        <dbReference type="SAM" id="SignalP"/>
    </source>
</evidence>